<organism evidence="1 2">
    <name type="scientific">Vulcanibacillus modesticaldus</name>
    <dbReference type="NCBI Taxonomy" id="337097"/>
    <lineage>
        <taxon>Bacteria</taxon>
        <taxon>Bacillati</taxon>
        <taxon>Bacillota</taxon>
        <taxon>Bacilli</taxon>
        <taxon>Bacillales</taxon>
        <taxon>Bacillaceae</taxon>
        <taxon>Vulcanibacillus</taxon>
    </lineage>
</organism>
<protein>
    <recommendedName>
        <fullName evidence="3">Peptidase M1 membrane alanine aminopeptidase domain-containing protein</fullName>
    </recommendedName>
</protein>
<gene>
    <name evidence="1" type="ORF">BHF71_10645</name>
</gene>
<keyword evidence="2" id="KW-1185">Reference proteome</keyword>
<accession>A0A1D2YT59</accession>
<evidence type="ECO:0000313" key="1">
    <source>
        <dbReference type="EMBL" id="OEF98846.1"/>
    </source>
</evidence>
<comment type="caution">
    <text evidence="1">The sequence shown here is derived from an EMBL/GenBank/DDBJ whole genome shotgun (WGS) entry which is preliminary data.</text>
</comment>
<reference evidence="1 2" key="1">
    <citation type="submission" date="2016-09" db="EMBL/GenBank/DDBJ databases">
        <title>Draft genome sequence for the type strain of Vulcanibacillus modesticaldus BR, a strictly anaerobic, moderately thermophilic, and nitrate-reducing bacterium from deep sea-hydrothermal vents of the Mid-Atlantic Ridge.</title>
        <authorList>
            <person name="Abin C.A."/>
            <person name="Hollibaugh J.T."/>
        </authorList>
    </citation>
    <scope>NUCLEOTIDE SEQUENCE [LARGE SCALE GENOMIC DNA]</scope>
    <source>
        <strain evidence="1 2">BR</strain>
    </source>
</reference>
<evidence type="ECO:0008006" key="3">
    <source>
        <dbReference type="Google" id="ProtNLM"/>
    </source>
</evidence>
<proteinExistence type="predicted"/>
<evidence type="ECO:0000313" key="2">
    <source>
        <dbReference type="Proteomes" id="UP000243739"/>
    </source>
</evidence>
<sequence length="242" mass="28427">MIYPNEYDNQYISFGEFDMKQFTIKNTTFSLSQLNTASKEEREEIKKFIEDVFIYLTDKLGEPPTDYARNFVITILNDRSDSGSAGYRTLISYWDKKVLTHEFIHWWNGVTMGSGINVWNEAGTEYLAFKTLKDMGVWTEKQYIQSMININAVREVYPYAKYYSNVYEGEAFAFMRDLDLLIIEKTNGQFSLEDVIKYYHQLGREIYNYKNLSINETVELIKNVTGVDVTNFINERYAPDTI</sequence>
<dbReference type="InterPro" id="IPR027268">
    <property type="entry name" value="Peptidase_M4/M1_CTD_sf"/>
</dbReference>
<name>A0A1D2YT59_9BACI</name>
<dbReference type="Proteomes" id="UP000243739">
    <property type="component" value="Unassembled WGS sequence"/>
</dbReference>
<dbReference type="Gene3D" id="1.10.390.10">
    <property type="entry name" value="Neutral Protease Domain 2"/>
    <property type="match status" value="1"/>
</dbReference>
<dbReference type="AlphaFoldDB" id="A0A1D2YT59"/>
<dbReference type="EMBL" id="MIJF01000047">
    <property type="protein sequence ID" value="OEF98846.1"/>
    <property type="molecule type" value="Genomic_DNA"/>
</dbReference>